<evidence type="ECO:0000256" key="1">
    <source>
        <dbReference type="SAM" id="SignalP"/>
    </source>
</evidence>
<dbReference type="AlphaFoldDB" id="A0AAW6RJW7"/>
<proteinExistence type="predicted"/>
<accession>A0AAW6RJW7</accession>
<evidence type="ECO:0000313" key="3">
    <source>
        <dbReference type="Proteomes" id="UP001237156"/>
    </source>
</evidence>
<dbReference type="EMBL" id="JARVII010000001">
    <property type="protein sequence ID" value="MDG9698157.1"/>
    <property type="molecule type" value="Genomic_DNA"/>
</dbReference>
<keyword evidence="3" id="KW-1185">Reference proteome</keyword>
<dbReference type="RefSeq" id="WP_279523320.1">
    <property type="nucleotide sequence ID" value="NZ_JARVII010000001.1"/>
</dbReference>
<keyword evidence="1" id="KW-0732">Signal</keyword>
<reference evidence="2 3" key="1">
    <citation type="submission" date="2023-04" db="EMBL/GenBank/DDBJ databases">
        <title>Ottowia paracancer sp. nov., isolated from human stomach.</title>
        <authorList>
            <person name="Song Y."/>
        </authorList>
    </citation>
    <scope>NUCLEOTIDE SEQUENCE [LARGE SCALE GENOMIC DNA]</scope>
    <source>
        <strain evidence="2 3">10c7w1</strain>
    </source>
</reference>
<feature type="chain" id="PRO_5043891102" evidence="1">
    <location>
        <begin position="23"/>
        <end position="150"/>
    </location>
</feature>
<feature type="signal peptide" evidence="1">
    <location>
        <begin position="1"/>
        <end position="22"/>
    </location>
</feature>
<protein>
    <submittedName>
        <fullName evidence="2">Uncharacterized protein</fullName>
    </submittedName>
</protein>
<name>A0AAW6RJW7_9BURK</name>
<organism evidence="2 3">
    <name type="scientific">Ottowia cancrivicina</name>
    <dbReference type="NCBI Taxonomy" id="3040346"/>
    <lineage>
        <taxon>Bacteria</taxon>
        <taxon>Pseudomonadati</taxon>
        <taxon>Pseudomonadota</taxon>
        <taxon>Betaproteobacteria</taxon>
        <taxon>Burkholderiales</taxon>
        <taxon>Comamonadaceae</taxon>
        <taxon>Ottowia</taxon>
    </lineage>
</organism>
<comment type="caution">
    <text evidence="2">The sequence shown here is derived from an EMBL/GenBank/DDBJ whole genome shotgun (WGS) entry which is preliminary data.</text>
</comment>
<sequence>MKRRLFVLCLGCLGACHLAAQAAGRISAADPRHFMQPVEPGRFAEEIQALESSGAVALLQSGYAITRRSYYLAPSAEWNSFVSQGDSAAAAWKGERQKLPGRRVGQDWVELWADAKRLRAEALVMSQQPVDSSGNCLIGYYTLARDPSLN</sequence>
<dbReference type="Proteomes" id="UP001237156">
    <property type="component" value="Unassembled WGS sequence"/>
</dbReference>
<gene>
    <name evidence="2" type="ORF">QB898_00215</name>
</gene>
<evidence type="ECO:0000313" key="2">
    <source>
        <dbReference type="EMBL" id="MDG9698157.1"/>
    </source>
</evidence>